<accession>A0A5C8ZI28</accession>
<dbReference type="AlphaFoldDB" id="A0A5C8ZI28"/>
<dbReference type="EMBL" id="VKAC01000004">
    <property type="protein sequence ID" value="TXR56821.1"/>
    <property type="molecule type" value="Genomic_DNA"/>
</dbReference>
<protein>
    <submittedName>
        <fullName evidence="3">Uncharacterized protein</fullName>
    </submittedName>
</protein>
<evidence type="ECO:0000256" key="1">
    <source>
        <dbReference type="SAM" id="MobiDB-lite"/>
    </source>
</evidence>
<keyword evidence="2" id="KW-1133">Transmembrane helix</keyword>
<gene>
    <name evidence="3" type="ORF">FMM08_08850</name>
</gene>
<keyword evidence="2" id="KW-0472">Membrane</keyword>
<organism evidence="3 4">
    <name type="scientific">Quadrisphaera setariae</name>
    <dbReference type="NCBI Taxonomy" id="2593304"/>
    <lineage>
        <taxon>Bacteria</taxon>
        <taxon>Bacillati</taxon>
        <taxon>Actinomycetota</taxon>
        <taxon>Actinomycetes</taxon>
        <taxon>Kineosporiales</taxon>
        <taxon>Kineosporiaceae</taxon>
        <taxon>Quadrisphaera</taxon>
    </lineage>
</organism>
<keyword evidence="2" id="KW-0812">Transmembrane</keyword>
<dbReference type="RefSeq" id="WP_147925950.1">
    <property type="nucleotide sequence ID" value="NZ_VKAC01000004.1"/>
</dbReference>
<comment type="caution">
    <text evidence="3">The sequence shown here is derived from an EMBL/GenBank/DDBJ whole genome shotgun (WGS) entry which is preliminary data.</text>
</comment>
<name>A0A5C8ZI28_9ACTN</name>
<feature type="region of interest" description="Disordered" evidence="1">
    <location>
        <begin position="1"/>
        <end position="69"/>
    </location>
</feature>
<proteinExistence type="predicted"/>
<evidence type="ECO:0000313" key="4">
    <source>
        <dbReference type="Proteomes" id="UP000321234"/>
    </source>
</evidence>
<evidence type="ECO:0000313" key="3">
    <source>
        <dbReference type="EMBL" id="TXR56821.1"/>
    </source>
</evidence>
<feature type="compositionally biased region" description="Basic and acidic residues" evidence="1">
    <location>
        <begin position="1"/>
        <end position="33"/>
    </location>
</feature>
<feature type="transmembrane region" description="Helical" evidence="2">
    <location>
        <begin position="72"/>
        <end position="92"/>
    </location>
</feature>
<dbReference type="Proteomes" id="UP000321234">
    <property type="component" value="Unassembled WGS sequence"/>
</dbReference>
<sequence length="96" mass="10054">MAAHDDDPRRSDRAQRRPGERPVDPQAARHDSASRFADSVGHGVDGFLTGAAGGTDLSRPFPDRDPLAPPSGWAIAAPLLLVLAAGAGYLGWRAIS</sequence>
<keyword evidence="4" id="KW-1185">Reference proteome</keyword>
<reference evidence="3 4" key="1">
    <citation type="submission" date="2019-07" db="EMBL/GenBank/DDBJ databases">
        <title>Quadrisphaera sp. strain DD2A genome sequencing and assembly.</title>
        <authorList>
            <person name="Kim I."/>
        </authorList>
    </citation>
    <scope>NUCLEOTIDE SEQUENCE [LARGE SCALE GENOMIC DNA]</scope>
    <source>
        <strain evidence="3 4">DD2A</strain>
    </source>
</reference>
<evidence type="ECO:0000256" key="2">
    <source>
        <dbReference type="SAM" id="Phobius"/>
    </source>
</evidence>